<protein>
    <recommendedName>
        <fullName evidence="5">PBSX family phage terminase large subunit</fullName>
    </recommendedName>
</protein>
<accession>A0ABN6IXU6</accession>
<dbReference type="Proteomes" id="UP000824633">
    <property type="component" value="Chromosome"/>
</dbReference>
<dbReference type="Gene3D" id="3.40.50.300">
    <property type="entry name" value="P-loop containing nucleotide triphosphate hydrolases"/>
    <property type="match status" value="1"/>
</dbReference>
<evidence type="ECO:0000259" key="1">
    <source>
        <dbReference type="Pfam" id="PF04466"/>
    </source>
</evidence>
<feature type="domain" description="Phage terminase large subunit C-terminal" evidence="2">
    <location>
        <begin position="269"/>
        <end position="410"/>
    </location>
</feature>
<name>A0ABN6IXU6_9CLOT</name>
<dbReference type="InterPro" id="IPR006437">
    <property type="entry name" value="Phage_terminase_lsu"/>
</dbReference>
<reference evidence="4" key="1">
    <citation type="submission" date="2021-07" db="EMBL/GenBank/DDBJ databases">
        <title>Complete genome sequencing of a Clostridium isolate.</title>
        <authorList>
            <person name="Ueki A."/>
            <person name="Tonouchi A."/>
        </authorList>
    </citation>
    <scope>NUCLEOTIDE SEQUENCE [LARGE SCALE GENOMIC DNA]</scope>
    <source>
        <strain evidence="4">C5S11</strain>
    </source>
</reference>
<keyword evidence="4" id="KW-1185">Reference proteome</keyword>
<dbReference type="EMBL" id="AP024849">
    <property type="protein sequence ID" value="BCZ46950.1"/>
    <property type="molecule type" value="Genomic_DNA"/>
</dbReference>
<evidence type="ECO:0008006" key="5">
    <source>
        <dbReference type="Google" id="ProtNLM"/>
    </source>
</evidence>
<dbReference type="Gene3D" id="3.30.420.280">
    <property type="match status" value="1"/>
</dbReference>
<dbReference type="Pfam" id="PF17288">
    <property type="entry name" value="Terminase_3C"/>
    <property type="match status" value="1"/>
</dbReference>
<dbReference type="RefSeq" id="WP_224033345.1">
    <property type="nucleotide sequence ID" value="NZ_AP024849.1"/>
</dbReference>
<dbReference type="PANTHER" id="PTHR39184:SF1">
    <property type="entry name" value="PBSX PHAGE TERMINASE LARGE SUBUNIT"/>
    <property type="match status" value="1"/>
</dbReference>
<proteinExistence type="predicted"/>
<evidence type="ECO:0000313" key="4">
    <source>
        <dbReference type="Proteomes" id="UP000824633"/>
    </source>
</evidence>
<dbReference type="Pfam" id="PF04466">
    <property type="entry name" value="Terminase_3"/>
    <property type="match status" value="1"/>
</dbReference>
<evidence type="ECO:0000259" key="2">
    <source>
        <dbReference type="Pfam" id="PF17288"/>
    </source>
</evidence>
<dbReference type="InterPro" id="IPR035412">
    <property type="entry name" value="Terminase_L_N"/>
</dbReference>
<evidence type="ECO:0000313" key="3">
    <source>
        <dbReference type="EMBL" id="BCZ46950.1"/>
    </source>
</evidence>
<dbReference type="InterPro" id="IPR035413">
    <property type="entry name" value="Terminase_L_C"/>
</dbReference>
<dbReference type="InterPro" id="IPR052380">
    <property type="entry name" value="Viral_DNA_packaging_terminase"/>
</dbReference>
<gene>
    <name evidence="3" type="primary">yqaT</name>
    <name evidence="3" type="ORF">psyc5s11_30170</name>
</gene>
<sequence>MEIEREINPHFEDYLFDWDYKFYFLVGGYGSSKSYNTAFKIILKLLDEKRTALVVREVYDTIRDSCFSLFDEIITEMELDDRIRCVVSPMQIRFPNGSKIIFKGMDKPAKLKSINNVSIVWIEECSEVKYAGFKELLGRLRHPFLKLHMILTTNPVSKNNWCYKHFFIDKKKKLFILDDKELYKKRTIIINNTYYHHSLADDNYFLPKSYIEQLDDLKTFDIDLYRIARRGQFGVNGRKVLPQFERRPHYEVLDMMHKIKKPLHKVGMDFGFETSYNAIVRLVIDDENKILYIYWQYYKNQMTDDKTAIEIAEFKNTQELIRADSAEPKTIKFYQQEGFNMRGAKKFPGSRLQNTKKVKRFKKIICSEDCQDVIDELEDLTYAIDKDGELIEDEFATDPHTFSAIWYGLDGYEVSDLKEHKYDDSVYEKGKGVANKTSDPYKRGGTVF</sequence>
<organism evidence="3 4">
    <name type="scientific">Clostridium gelidum</name>
    <dbReference type="NCBI Taxonomy" id="704125"/>
    <lineage>
        <taxon>Bacteria</taxon>
        <taxon>Bacillati</taxon>
        <taxon>Bacillota</taxon>
        <taxon>Clostridia</taxon>
        <taxon>Eubacteriales</taxon>
        <taxon>Clostridiaceae</taxon>
        <taxon>Clostridium</taxon>
    </lineage>
</organism>
<dbReference type="NCBIfam" id="TIGR01547">
    <property type="entry name" value="phage_term_2"/>
    <property type="match status" value="1"/>
</dbReference>
<feature type="domain" description="Phage terminase large subunit N-terminal" evidence="1">
    <location>
        <begin position="22"/>
        <end position="232"/>
    </location>
</feature>
<dbReference type="InterPro" id="IPR027417">
    <property type="entry name" value="P-loop_NTPase"/>
</dbReference>
<dbReference type="PANTHER" id="PTHR39184">
    <property type="match status" value="1"/>
</dbReference>